<gene>
    <name evidence="2" type="ORF">LNTAR_13407</name>
</gene>
<feature type="transmembrane region" description="Helical" evidence="1">
    <location>
        <begin position="7"/>
        <end position="32"/>
    </location>
</feature>
<comment type="caution">
    <text evidence="2">The sequence shown here is derived from an EMBL/GenBank/DDBJ whole genome shotgun (WGS) entry which is preliminary data.</text>
</comment>
<dbReference type="EMBL" id="ABCK01000044">
    <property type="protein sequence ID" value="EDM24872.1"/>
    <property type="molecule type" value="Genomic_DNA"/>
</dbReference>
<dbReference type="OrthoDB" id="266054at2"/>
<protein>
    <submittedName>
        <fullName evidence="2">Uncharacterized protein</fullName>
    </submittedName>
</protein>
<evidence type="ECO:0000313" key="2">
    <source>
        <dbReference type="EMBL" id="EDM24872.1"/>
    </source>
</evidence>
<evidence type="ECO:0000256" key="1">
    <source>
        <dbReference type="SAM" id="Phobius"/>
    </source>
</evidence>
<dbReference type="STRING" id="313628.LNTAR_13407"/>
<organism evidence="2 3">
    <name type="scientific">Lentisphaera araneosa HTCC2155</name>
    <dbReference type="NCBI Taxonomy" id="313628"/>
    <lineage>
        <taxon>Bacteria</taxon>
        <taxon>Pseudomonadati</taxon>
        <taxon>Lentisphaerota</taxon>
        <taxon>Lentisphaeria</taxon>
        <taxon>Lentisphaerales</taxon>
        <taxon>Lentisphaeraceae</taxon>
        <taxon>Lentisphaera</taxon>
    </lineage>
</organism>
<proteinExistence type="predicted"/>
<name>A6DU06_9BACT</name>
<keyword evidence="1" id="KW-0812">Transmembrane</keyword>
<keyword evidence="1" id="KW-0472">Membrane</keyword>
<feature type="transmembrane region" description="Helical" evidence="1">
    <location>
        <begin position="149"/>
        <end position="179"/>
    </location>
</feature>
<accession>A6DU06</accession>
<reference evidence="2 3" key="1">
    <citation type="journal article" date="2010" name="J. Bacteriol.">
        <title>Genome sequence of Lentisphaera araneosa HTCC2155T, the type species of the order Lentisphaerales in the phylum Lentisphaerae.</title>
        <authorList>
            <person name="Thrash J.C."/>
            <person name="Cho J.C."/>
            <person name="Vergin K.L."/>
            <person name="Morris R.M."/>
            <person name="Giovannoni S.J."/>
        </authorList>
    </citation>
    <scope>NUCLEOTIDE SEQUENCE [LARGE SCALE GENOMIC DNA]</scope>
    <source>
        <strain evidence="2 3">HTCC2155</strain>
    </source>
</reference>
<keyword evidence="3" id="KW-1185">Reference proteome</keyword>
<dbReference type="Proteomes" id="UP000004947">
    <property type="component" value="Unassembled WGS sequence"/>
</dbReference>
<sequence length="197" mass="21841">MKKEHKIITLGGILFALGAFIIPLAIIIPLFLQDSNDNQFKVPGSFQVQANEIGTYYLWNDHQTIFQGKSYNRSQDIPDGMKFLLKDAQSGESFTFVSDTSMSSTRGNHARNTIGYIDIVKPGKVDIEVSGGEDEERIFSFSQSNFKTLFGIIFGGMALSLLVGVTGFVFIIWGIVLIVQSKNQDSENAPKKTFKEA</sequence>
<dbReference type="RefSeq" id="WP_007281292.1">
    <property type="nucleotide sequence ID" value="NZ_ABCK01000044.1"/>
</dbReference>
<dbReference type="AlphaFoldDB" id="A6DU06"/>
<keyword evidence="1" id="KW-1133">Transmembrane helix</keyword>
<evidence type="ECO:0000313" key="3">
    <source>
        <dbReference type="Proteomes" id="UP000004947"/>
    </source>
</evidence>